<dbReference type="GO" id="GO:0016020">
    <property type="term" value="C:membrane"/>
    <property type="evidence" value="ECO:0007669"/>
    <property type="project" value="InterPro"/>
</dbReference>
<dbReference type="PANTHER" id="PTHR32089:SF112">
    <property type="entry name" value="LYSOZYME-LIKE PROTEIN-RELATED"/>
    <property type="match status" value="1"/>
</dbReference>
<evidence type="ECO:0000259" key="6">
    <source>
        <dbReference type="PROSITE" id="PS50111"/>
    </source>
</evidence>
<keyword evidence="5" id="KW-0732">Signal</keyword>
<feature type="chain" id="PRO_5015841228" evidence="5">
    <location>
        <begin position="25"/>
        <end position="562"/>
    </location>
</feature>
<dbReference type="GO" id="GO:0006935">
    <property type="term" value="P:chemotaxis"/>
    <property type="evidence" value="ECO:0007669"/>
    <property type="project" value="InterPro"/>
</dbReference>
<keyword evidence="1 3" id="KW-0807">Transducer</keyword>
<dbReference type="InterPro" id="IPR007891">
    <property type="entry name" value="CHASE3"/>
</dbReference>
<dbReference type="SMART" id="SM00283">
    <property type="entry name" value="MA"/>
    <property type="match status" value="1"/>
</dbReference>
<evidence type="ECO:0000259" key="7">
    <source>
        <dbReference type="PROSITE" id="PS50885"/>
    </source>
</evidence>
<dbReference type="GO" id="GO:0004888">
    <property type="term" value="F:transmembrane signaling receptor activity"/>
    <property type="evidence" value="ECO:0007669"/>
    <property type="project" value="InterPro"/>
</dbReference>
<feature type="signal peptide" evidence="5">
    <location>
        <begin position="1"/>
        <end position="24"/>
    </location>
</feature>
<feature type="transmembrane region" description="Helical" evidence="4">
    <location>
        <begin position="190"/>
        <end position="211"/>
    </location>
</feature>
<feature type="domain" description="Methyl-accepting transducer" evidence="6">
    <location>
        <begin position="306"/>
        <end position="542"/>
    </location>
</feature>
<dbReference type="CDD" id="cd19410">
    <property type="entry name" value="HK9-like_sensor"/>
    <property type="match status" value="1"/>
</dbReference>
<dbReference type="InterPro" id="IPR003660">
    <property type="entry name" value="HAMP_dom"/>
</dbReference>
<dbReference type="PROSITE" id="PS50885">
    <property type="entry name" value="HAMP"/>
    <property type="match status" value="1"/>
</dbReference>
<feature type="domain" description="HAMP" evidence="7">
    <location>
        <begin position="212"/>
        <end position="265"/>
    </location>
</feature>
<dbReference type="SUPFAM" id="SSF58104">
    <property type="entry name" value="Methyl-accepting chemotaxis protein (MCP) signaling domain"/>
    <property type="match status" value="1"/>
</dbReference>
<sequence>MRAFARLRLVAKLAVVFSALILTAAGTAALTWRGAAAVQDAGDWNEHTHRVLEQVQALTTAMLNQETGLRGYLLAADERFLEPYKAGAGLYAEASAQMRRLTADNPQQQQRLDQIDALARQWREQIGDRAIALMREPETRGQARQIEISGQGKTAMDALRAKAGEVDRVERALLETRIAAASAAASDMRVAVLTGLMVMIGAAILGILLLNRTVSGPLRGMTALIERLAAGDATTEVSYRDRRDEIGAIAGAVQVFKDNMIHTRQLEQETALARTGAEAQRNAAMRGMADDFERAVGGIIGTVSSAATELQGTARSLSGAADIAAGQSNAVAAAAEQASSNVATVSAAAEELGSSVAEIGRQVDGSASLALAAVAEADRTVELVQALSGAAARIGDVVALISSIAGQTNLLALNATIEAARAGEAGRGFAVVAAEVKELAAQTARATEEISTQIGRIQGSTGQAVTAIGGITERIRELSGVANAIAAAVEEQGAATQEIVRNVAQAATGTAEVTTNVTVVAGAASETGAAATQVLSSASELSRQSEHLSAEVQRFLATVRAA</sequence>
<dbReference type="RefSeq" id="WP_109952100.1">
    <property type="nucleotide sequence ID" value="NZ_CP029551.1"/>
</dbReference>
<evidence type="ECO:0000256" key="2">
    <source>
        <dbReference type="ARBA" id="ARBA00029447"/>
    </source>
</evidence>
<gene>
    <name evidence="8" type="ORF">DK427_15820</name>
</gene>
<evidence type="ECO:0000256" key="1">
    <source>
        <dbReference type="ARBA" id="ARBA00023224"/>
    </source>
</evidence>
<keyword evidence="4" id="KW-0472">Membrane</keyword>
<dbReference type="InterPro" id="IPR004090">
    <property type="entry name" value="Chemotax_Me-accpt_rcpt"/>
</dbReference>
<keyword evidence="4" id="KW-1133">Transmembrane helix</keyword>
<protein>
    <submittedName>
        <fullName evidence="8">Chemotaxis protein</fullName>
    </submittedName>
</protein>
<dbReference type="Pfam" id="PF00672">
    <property type="entry name" value="HAMP"/>
    <property type="match status" value="1"/>
</dbReference>
<evidence type="ECO:0000256" key="3">
    <source>
        <dbReference type="PROSITE-ProRule" id="PRU00284"/>
    </source>
</evidence>
<evidence type="ECO:0000313" key="8">
    <source>
        <dbReference type="EMBL" id="AWN37017.1"/>
    </source>
</evidence>
<evidence type="ECO:0000313" key="9">
    <source>
        <dbReference type="Proteomes" id="UP000246058"/>
    </source>
</evidence>
<dbReference type="AlphaFoldDB" id="A0A2U8VTJ1"/>
<evidence type="ECO:0000256" key="4">
    <source>
        <dbReference type="SAM" id="Phobius"/>
    </source>
</evidence>
<dbReference type="KEGG" id="meti:DK427_15820"/>
<keyword evidence="9" id="KW-1185">Reference proteome</keyword>
<name>A0A2U8VTJ1_9HYPH</name>
<dbReference type="GO" id="GO:0007165">
    <property type="term" value="P:signal transduction"/>
    <property type="evidence" value="ECO:0007669"/>
    <property type="project" value="UniProtKB-KW"/>
</dbReference>
<dbReference type="InterPro" id="IPR004089">
    <property type="entry name" value="MCPsignal_dom"/>
</dbReference>
<comment type="similarity">
    <text evidence="2">Belongs to the methyl-accepting chemotaxis (MCP) protein family.</text>
</comment>
<reference evidence="8 9" key="1">
    <citation type="submission" date="2018-05" db="EMBL/GenBank/DDBJ databases">
        <title>Complete Genome Sequence of Methylobacterium sp. 17Sr1-43.</title>
        <authorList>
            <person name="Srinivasan S."/>
        </authorList>
    </citation>
    <scope>NUCLEOTIDE SEQUENCE [LARGE SCALE GENOMIC DNA]</scope>
    <source>
        <strain evidence="8 9">17Sr1-43</strain>
    </source>
</reference>
<dbReference type="PROSITE" id="PS50111">
    <property type="entry name" value="CHEMOTAXIS_TRANSDUC_2"/>
    <property type="match status" value="1"/>
</dbReference>
<dbReference type="Proteomes" id="UP000246058">
    <property type="component" value="Chromosome"/>
</dbReference>
<dbReference type="Pfam" id="PF00015">
    <property type="entry name" value="MCPsignal"/>
    <property type="match status" value="1"/>
</dbReference>
<dbReference type="PRINTS" id="PR00260">
    <property type="entry name" value="CHEMTRNSDUCR"/>
</dbReference>
<proteinExistence type="inferred from homology"/>
<dbReference type="OrthoDB" id="8482111at2"/>
<dbReference type="SMART" id="SM00304">
    <property type="entry name" value="HAMP"/>
    <property type="match status" value="1"/>
</dbReference>
<accession>A0A2U8VTJ1</accession>
<keyword evidence="4" id="KW-0812">Transmembrane</keyword>
<dbReference type="EMBL" id="CP029551">
    <property type="protein sequence ID" value="AWN37017.1"/>
    <property type="molecule type" value="Genomic_DNA"/>
</dbReference>
<organism evidence="8 9">
    <name type="scientific">Methylobacterium radiodurans</name>
    <dbReference type="NCBI Taxonomy" id="2202828"/>
    <lineage>
        <taxon>Bacteria</taxon>
        <taxon>Pseudomonadati</taxon>
        <taxon>Pseudomonadota</taxon>
        <taxon>Alphaproteobacteria</taxon>
        <taxon>Hyphomicrobiales</taxon>
        <taxon>Methylobacteriaceae</taxon>
        <taxon>Methylobacterium</taxon>
    </lineage>
</organism>
<dbReference type="Pfam" id="PF05227">
    <property type="entry name" value="CHASE3"/>
    <property type="match status" value="1"/>
</dbReference>
<dbReference type="CDD" id="cd06225">
    <property type="entry name" value="HAMP"/>
    <property type="match status" value="1"/>
</dbReference>
<dbReference type="PANTHER" id="PTHR32089">
    <property type="entry name" value="METHYL-ACCEPTING CHEMOTAXIS PROTEIN MCPB"/>
    <property type="match status" value="1"/>
</dbReference>
<dbReference type="Gene3D" id="1.10.287.950">
    <property type="entry name" value="Methyl-accepting chemotaxis protein"/>
    <property type="match status" value="1"/>
</dbReference>
<evidence type="ECO:0000256" key="5">
    <source>
        <dbReference type="SAM" id="SignalP"/>
    </source>
</evidence>